<evidence type="ECO:0000256" key="1">
    <source>
        <dbReference type="SAM" id="Phobius"/>
    </source>
</evidence>
<accession>A0A9D2AN35</accession>
<name>A0A9D2AN35_9FIRM</name>
<organism evidence="2 3">
    <name type="scientific">Candidatus Blautia pullistercoris</name>
    <dbReference type="NCBI Taxonomy" id="2838499"/>
    <lineage>
        <taxon>Bacteria</taxon>
        <taxon>Bacillati</taxon>
        <taxon>Bacillota</taxon>
        <taxon>Clostridia</taxon>
        <taxon>Lachnospirales</taxon>
        <taxon>Lachnospiraceae</taxon>
        <taxon>Blautia</taxon>
    </lineage>
</organism>
<keyword evidence="1" id="KW-1133">Transmembrane helix</keyword>
<evidence type="ECO:0008006" key="4">
    <source>
        <dbReference type="Google" id="ProtNLM"/>
    </source>
</evidence>
<protein>
    <recommendedName>
        <fullName evidence="4">DUF2178 domain-containing protein</fullName>
    </recommendedName>
</protein>
<feature type="transmembrane region" description="Helical" evidence="1">
    <location>
        <begin position="31"/>
        <end position="49"/>
    </location>
</feature>
<dbReference type="EMBL" id="DXFG01000225">
    <property type="protein sequence ID" value="HIX38269.1"/>
    <property type="molecule type" value="Genomic_DNA"/>
</dbReference>
<dbReference type="Proteomes" id="UP000824230">
    <property type="component" value="Unassembled WGS sequence"/>
</dbReference>
<feature type="transmembrane region" description="Helical" evidence="1">
    <location>
        <begin position="7"/>
        <end position="25"/>
    </location>
</feature>
<evidence type="ECO:0000313" key="2">
    <source>
        <dbReference type="EMBL" id="HIX38269.1"/>
    </source>
</evidence>
<dbReference type="AlphaFoldDB" id="A0A9D2AN35"/>
<reference evidence="2" key="1">
    <citation type="journal article" date="2021" name="PeerJ">
        <title>Extensive microbial diversity within the chicken gut microbiome revealed by metagenomics and culture.</title>
        <authorList>
            <person name="Gilroy R."/>
            <person name="Ravi A."/>
            <person name="Getino M."/>
            <person name="Pursley I."/>
            <person name="Horton D.L."/>
            <person name="Alikhan N.F."/>
            <person name="Baker D."/>
            <person name="Gharbi K."/>
            <person name="Hall N."/>
            <person name="Watson M."/>
            <person name="Adriaenssens E.M."/>
            <person name="Foster-Nyarko E."/>
            <person name="Jarju S."/>
            <person name="Secka A."/>
            <person name="Antonio M."/>
            <person name="Oren A."/>
            <person name="Chaudhuri R.R."/>
            <person name="La Ragione R."/>
            <person name="Hildebrand F."/>
            <person name="Pallen M.J."/>
        </authorList>
    </citation>
    <scope>NUCLEOTIDE SEQUENCE</scope>
    <source>
        <strain evidence="2">ChiHjej12B11-1927</strain>
    </source>
</reference>
<keyword evidence="1" id="KW-0472">Membrane</keyword>
<sequence>MKEKFWYFGYVVALLLILLIAFTDFPPGADMALAILFTCVFSVTHTQLLHRRMLHTDSSYRINVLDERNIAIKEKAGNITNMITLMLLGIAMLIFITLNYMVSAIIVGVIILIQPLVLIIASSIIEKKI</sequence>
<gene>
    <name evidence="2" type="ORF">H9738_10440</name>
</gene>
<proteinExistence type="predicted"/>
<feature type="transmembrane region" description="Helical" evidence="1">
    <location>
        <begin position="78"/>
        <end position="98"/>
    </location>
</feature>
<comment type="caution">
    <text evidence="2">The sequence shown here is derived from an EMBL/GenBank/DDBJ whole genome shotgun (WGS) entry which is preliminary data.</text>
</comment>
<keyword evidence="1" id="KW-0812">Transmembrane</keyword>
<evidence type="ECO:0000313" key="3">
    <source>
        <dbReference type="Proteomes" id="UP000824230"/>
    </source>
</evidence>
<reference evidence="2" key="2">
    <citation type="submission" date="2021-04" db="EMBL/GenBank/DDBJ databases">
        <authorList>
            <person name="Gilroy R."/>
        </authorList>
    </citation>
    <scope>NUCLEOTIDE SEQUENCE</scope>
    <source>
        <strain evidence="2">ChiHjej12B11-1927</strain>
    </source>
</reference>
<feature type="transmembrane region" description="Helical" evidence="1">
    <location>
        <begin position="104"/>
        <end position="125"/>
    </location>
</feature>